<feature type="region of interest" description="Disordered" evidence="1">
    <location>
        <begin position="1"/>
        <end position="51"/>
    </location>
</feature>
<protein>
    <submittedName>
        <fullName evidence="2">Uncharacterized protein</fullName>
    </submittedName>
</protein>
<proteinExistence type="predicted"/>
<keyword evidence="3" id="KW-1185">Reference proteome</keyword>
<feature type="compositionally biased region" description="Polar residues" evidence="1">
    <location>
        <begin position="11"/>
        <end position="27"/>
    </location>
</feature>
<organism evidence="2 3">
    <name type="scientific">Podila minutissima</name>
    <dbReference type="NCBI Taxonomy" id="64525"/>
    <lineage>
        <taxon>Eukaryota</taxon>
        <taxon>Fungi</taxon>
        <taxon>Fungi incertae sedis</taxon>
        <taxon>Mucoromycota</taxon>
        <taxon>Mortierellomycotina</taxon>
        <taxon>Mortierellomycetes</taxon>
        <taxon>Mortierellales</taxon>
        <taxon>Mortierellaceae</taxon>
        <taxon>Podila</taxon>
    </lineage>
</organism>
<name>A0A9P5VH34_9FUNG</name>
<accession>A0A9P5VH34</accession>
<gene>
    <name evidence="2" type="ORF">BG006_000768</name>
</gene>
<dbReference type="AlphaFoldDB" id="A0A9P5VH34"/>
<evidence type="ECO:0000256" key="1">
    <source>
        <dbReference type="SAM" id="MobiDB-lite"/>
    </source>
</evidence>
<comment type="caution">
    <text evidence="2">The sequence shown here is derived from an EMBL/GenBank/DDBJ whole genome shotgun (WGS) entry which is preliminary data.</text>
</comment>
<dbReference type="EMBL" id="JAAAUY010001131">
    <property type="protein sequence ID" value="KAF9324206.1"/>
    <property type="molecule type" value="Genomic_DNA"/>
</dbReference>
<reference evidence="2" key="1">
    <citation type="journal article" date="2020" name="Fungal Divers.">
        <title>Resolving the Mortierellaceae phylogeny through synthesis of multi-gene phylogenetics and phylogenomics.</title>
        <authorList>
            <person name="Vandepol N."/>
            <person name="Liber J."/>
            <person name="Desiro A."/>
            <person name="Na H."/>
            <person name="Kennedy M."/>
            <person name="Barry K."/>
            <person name="Grigoriev I.V."/>
            <person name="Miller A.N."/>
            <person name="O'Donnell K."/>
            <person name="Stajich J.E."/>
            <person name="Bonito G."/>
        </authorList>
    </citation>
    <scope>NUCLEOTIDE SEQUENCE</scope>
    <source>
        <strain evidence="2">NVP1</strain>
    </source>
</reference>
<evidence type="ECO:0000313" key="2">
    <source>
        <dbReference type="EMBL" id="KAF9324206.1"/>
    </source>
</evidence>
<evidence type="ECO:0000313" key="3">
    <source>
        <dbReference type="Proteomes" id="UP000696485"/>
    </source>
</evidence>
<sequence length="119" mass="12274">MPASGDRKPTVGTSGSRRKPSQSNTGSAAPVGPTATGPKAPSGYAPVNNFNSQDVTNHFYKSWTAALESFHQAGASGAVGKSEMYKGVETMAWGSKAPKKGVTSSGADFLAELKRKEAP</sequence>
<dbReference type="Proteomes" id="UP000696485">
    <property type="component" value="Unassembled WGS sequence"/>
</dbReference>